<evidence type="ECO:0000256" key="8">
    <source>
        <dbReference type="PROSITE-ProRule" id="PRU00176"/>
    </source>
</evidence>
<sequence>MPEKMSMSNQNNGKKSSNNSSVNTPSCTPISNIANGNAQSSPPPNNNAPKYGTLVPNRIFVGGISANTTEAELMQLFSNYGTVKAAKIIQDRAGVSKGYGFITFESEDDAKRPLQEAENIVLRERKLNIAPAIKKQPFSRAFDASSPPAVAAGNPAQFFFPPGATMPYFQGGVAYYPQPAPGDPAAQQPMYQPPPVYPAQAGPPQATYPSVMFPAQTIYMPQQFPMTMSYDYNYYQSNGVPPTTQYMMNGQGGLGGPQCAPMPPSTSPPRPTCYGQQMPAYTPADPVFYNLPVYSTMDGSPVYTEAAFELSGPGPYAEVHVASPPSYTSQPRRNRRSLRRSGAPGVNEIGAGDAPLPGDVGGDVCKKFETLKL</sequence>
<dbReference type="InterPro" id="IPR034988">
    <property type="entry name" value="DAZ_BOULE_RRM"/>
</dbReference>
<keyword evidence="3" id="KW-0963">Cytoplasm</keyword>
<dbReference type="GO" id="GO:0051321">
    <property type="term" value="P:meiotic cell cycle"/>
    <property type="evidence" value="ECO:0007669"/>
    <property type="project" value="UniProtKB-ARBA"/>
</dbReference>
<feature type="region of interest" description="Disordered" evidence="9">
    <location>
        <begin position="323"/>
        <end position="361"/>
    </location>
</feature>
<evidence type="ECO:0000256" key="7">
    <source>
        <dbReference type="ARBA" id="ARBA00022884"/>
    </source>
</evidence>
<evidence type="ECO:0000256" key="1">
    <source>
        <dbReference type="ARBA" id="ARBA00004496"/>
    </source>
</evidence>
<feature type="compositionally biased region" description="Low complexity" evidence="9">
    <location>
        <begin position="1"/>
        <end position="23"/>
    </location>
</feature>
<dbReference type="Proteomes" id="UP000410492">
    <property type="component" value="Unassembled WGS sequence"/>
</dbReference>
<dbReference type="InterPro" id="IPR035979">
    <property type="entry name" value="RBD_domain_sf"/>
</dbReference>
<dbReference type="SMART" id="SM00360">
    <property type="entry name" value="RRM"/>
    <property type="match status" value="1"/>
</dbReference>
<dbReference type="GO" id="GO:0007283">
    <property type="term" value="P:spermatogenesis"/>
    <property type="evidence" value="ECO:0007669"/>
    <property type="project" value="UniProtKB-KW"/>
</dbReference>
<dbReference type="EMBL" id="CAACVG010015296">
    <property type="protein sequence ID" value="VEN64353.1"/>
    <property type="molecule type" value="Genomic_DNA"/>
</dbReference>
<dbReference type="PROSITE" id="PS50102">
    <property type="entry name" value="RRM"/>
    <property type="match status" value="1"/>
</dbReference>
<dbReference type="PANTHER" id="PTHR11176:SF57">
    <property type="entry name" value="PROTEIN BOULE"/>
    <property type="match status" value="1"/>
</dbReference>
<keyword evidence="6" id="KW-0744">Spermatogenesis</keyword>
<reference evidence="11 12" key="1">
    <citation type="submission" date="2019-01" db="EMBL/GenBank/DDBJ databases">
        <authorList>
            <person name="Sayadi A."/>
        </authorList>
    </citation>
    <scope>NUCLEOTIDE SEQUENCE [LARGE SCALE GENOMIC DNA]</scope>
</reference>
<proteinExistence type="predicted"/>
<organism evidence="11 12">
    <name type="scientific">Callosobruchus maculatus</name>
    <name type="common">Southern cowpea weevil</name>
    <name type="synonym">Pulse bruchid</name>
    <dbReference type="NCBI Taxonomy" id="64391"/>
    <lineage>
        <taxon>Eukaryota</taxon>
        <taxon>Metazoa</taxon>
        <taxon>Ecdysozoa</taxon>
        <taxon>Arthropoda</taxon>
        <taxon>Hexapoda</taxon>
        <taxon>Insecta</taxon>
        <taxon>Pterygota</taxon>
        <taxon>Neoptera</taxon>
        <taxon>Endopterygota</taxon>
        <taxon>Coleoptera</taxon>
        <taxon>Polyphaga</taxon>
        <taxon>Cucujiformia</taxon>
        <taxon>Chrysomeloidea</taxon>
        <taxon>Chrysomelidae</taxon>
        <taxon>Bruchinae</taxon>
        <taxon>Bruchini</taxon>
        <taxon>Callosobruchus</taxon>
    </lineage>
</organism>
<keyword evidence="12" id="KW-1185">Reference proteome</keyword>
<comment type="subcellular location">
    <subcellularLocation>
        <location evidence="1">Cytoplasm</location>
    </subcellularLocation>
</comment>
<evidence type="ECO:0000256" key="5">
    <source>
        <dbReference type="ARBA" id="ARBA00022845"/>
    </source>
</evidence>
<evidence type="ECO:0000256" key="9">
    <source>
        <dbReference type="SAM" id="MobiDB-lite"/>
    </source>
</evidence>
<dbReference type="AlphaFoldDB" id="A0A653DVW6"/>
<dbReference type="OrthoDB" id="762982at2759"/>
<evidence type="ECO:0000256" key="6">
    <source>
        <dbReference type="ARBA" id="ARBA00022871"/>
    </source>
</evidence>
<dbReference type="GO" id="GO:0070935">
    <property type="term" value="P:3'-UTR-mediated mRNA stabilization"/>
    <property type="evidence" value="ECO:0007669"/>
    <property type="project" value="TreeGrafter"/>
</dbReference>
<dbReference type="Pfam" id="PF00076">
    <property type="entry name" value="RRM_1"/>
    <property type="match status" value="1"/>
</dbReference>
<keyword evidence="2" id="KW-0217">Developmental protein</keyword>
<evidence type="ECO:0000256" key="4">
    <source>
        <dbReference type="ARBA" id="ARBA00022782"/>
    </source>
</evidence>
<keyword evidence="4" id="KW-0221">Differentiation</keyword>
<evidence type="ECO:0000259" key="10">
    <source>
        <dbReference type="PROSITE" id="PS50102"/>
    </source>
</evidence>
<dbReference type="InterPro" id="IPR000504">
    <property type="entry name" value="RRM_dom"/>
</dbReference>
<protein>
    <recommendedName>
        <fullName evidence="10">RRM domain-containing protein</fullName>
    </recommendedName>
</protein>
<dbReference type="GO" id="GO:0005737">
    <property type="term" value="C:cytoplasm"/>
    <property type="evidence" value="ECO:0007669"/>
    <property type="project" value="UniProtKB-SubCell"/>
</dbReference>
<name>A0A653DVW6_CALMS</name>
<evidence type="ECO:0000256" key="3">
    <source>
        <dbReference type="ARBA" id="ARBA00022490"/>
    </source>
</evidence>
<dbReference type="InterPro" id="IPR012677">
    <property type="entry name" value="Nucleotide-bd_a/b_plait_sf"/>
</dbReference>
<evidence type="ECO:0000256" key="2">
    <source>
        <dbReference type="ARBA" id="ARBA00022473"/>
    </source>
</evidence>
<dbReference type="GO" id="GO:0008494">
    <property type="term" value="F:translation activator activity"/>
    <property type="evidence" value="ECO:0007669"/>
    <property type="project" value="TreeGrafter"/>
</dbReference>
<evidence type="ECO:0000313" key="12">
    <source>
        <dbReference type="Proteomes" id="UP000410492"/>
    </source>
</evidence>
<dbReference type="SUPFAM" id="SSF54928">
    <property type="entry name" value="RNA-binding domain, RBD"/>
    <property type="match status" value="1"/>
</dbReference>
<evidence type="ECO:0000313" key="11">
    <source>
        <dbReference type="EMBL" id="VEN64353.1"/>
    </source>
</evidence>
<dbReference type="GO" id="GO:0030154">
    <property type="term" value="P:cell differentiation"/>
    <property type="evidence" value="ECO:0007669"/>
    <property type="project" value="UniProtKB-KW"/>
</dbReference>
<dbReference type="FunFam" id="3.30.70.330:FF:000167">
    <property type="entry name" value="protein boule-like isoform X1"/>
    <property type="match status" value="1"/>
</dbReference>
<feature type="region of interest" description="Disordered" evidence="9">
    <location>
        <begin position="1"/>
        <end position="50"/>
    </location>
</feature>
<accession>A0A653DVW6</accession>
<dbReference type="CDD" id="cd12412">
    <property type="entry name" value="RRM_DAZL_BOULE"/>
    <property type="match status" value="1"/>
</dbReference>
<dbReference type="GO" id="GO:0003730">
    <property type="term" value="F:mRNA 3'-UTR binding"/>
    <property type="evidence" value="ECO:0007669"/>
    <property type="project" value="TreeGrafter"/>
</dbReference>
<feature type="domain" description="RRM" evidence="10">
    <location>
        <begin position="57"/>
        <end position="134"/>
    </location>
</feature>
<keyword evidence="5" id="KW-0810">Translation regulation</keyword>
<dbReference type="Gene3D" id="3.30.70.330">
    <property type="match status" value="1"/>
</dbReference>
<gene>
    <name evidence="11" type="ORF">CALMAC_LOCUS20894</name>
</gene>
<keyword evidence="7 8" id="KW-0694">RNA-binding</keyword>
<dbReference type="PANTHER" id="PTHR11176">
    <property type="entry name" value="BOULE-RELATED"/>
    <property type="match status" value="1"/>
</dbReference>
<feature type="compositionally biased region" description="Polar residues" evidence="9">
    <location>
        <begin position="24"/>
        <end position="33"/>
    </location>
</feature>
<dbReference type="GO" id="GO:0045948">
    <property type="term" value="P:positive regulation of translational initiation"/>
    <property type="evidence" value="ECO:0007669"/>
    <property type="project" value="TreeGrafter"/>
</dbReference>